<dbReference type="SUPFAM" id="SSF49870">
    <property type="entry name" value="Osmotin, thaumatin-like protein"/>
    <property type="match status" value="1"/>
</dbReference>
<comment type="similarity">
    <text evidence="1">Belongs to the thaumatin family.</text>
</comment>
<dbReference type="PANTHER" id="PTHR31013">
    <property type="entry name" value="THAUMATIN FAMILY PROTEIN-RELATED"/>
    <property type="match status" value="1"/>
</dbReference>
<evidence type="ECO:0000256" key="3">
    <source>
        <dbReference type="PIRSR" id="PIRSR002703-1"/>
    </source>
</evidence>
<feature type="chain" id="PRO_5042982556" description="Thaumatin-like protein" evidence="4">
    <location>
        <begin position="20"/>
        <end position="246"/>
    </location>
</feature>
<keyword evidence="4" id="KW-0732">Signal</keyword>
<dbReference type="InterPro" id="IPR001938">
    <property type="entry name" value="Thaumatin"/>
</dbReference>
<feature type="disulfide bond" evidence="3">
    <location>
        <begin position="155"/>
        <end position="219"/>
    </location>
</feature>
<feature type="disulfide bond" evidence="3">
    <location>
        <begin position="192"/>
        <end position="202"/>
    </location>
</feature>
<feature type="disulfide bond" evidence="3">
    <location>
        <begin position="150"/>
        <end position="236"/>
    </location>
</feature>
<evidence type="ECO:0000313" key="6">
    <source>
        <dbReference type="Proteomes" id="UP001378592"/>
    </source>
</evidence>
<name>A0AAN9VRF7_9ORTH</name>
<feature type="disulfide bond" evidence="3">
    <location>
        <begin position="163"/>
        <end position="178"/>
    </location>
</feature>
<dbReference type="PIRSF" id="PIRSF002703">
    <property type="entry name" value="Thaumatin"/>
    <property type="match status" value="1"/>
</dbReference>
<accession>A0AAN9VRF7</accession>
<dbReference type="PROSITE" id="PS51367">
    <property type="entry name" value="THAUMATIN_2"/>
    <property type="match status" value="1"/>
</dbReference>
<dbReference type="InterPro" id="IPR037176">
    <property type="entry name" value="Osmotin/thaumatin-like_sf"/>
</dbReference>
<feature type="disulfide bond" evidence="3">
    <location>
        <begin position="76"/>
        <end position="86"/>
    </location>
</feature>
<dbReference type="Gene3D" id="2.60.110.10">
    <property type="entry name" value="Thaumatin"/>
    <property type="match status" value="1"/>
</dbReference>
<dbReference type="FunFam" id="2.60.110.10:FF:000002">
    <property type="entry name" value="Thaumatin-like protein 1a"/>
    <property type="match status" value="1"/>
</dbReference>
<dbReference type="AlphaFoldDB" id="A0AAN9VRF7"/>
<evidence type="ECO:0000256" key="2">
    <source>
        <dbReference type="ARBA" id="ARBA00023157"/>
    </source>
</evidence>
<keyword evidence="2 3" id="KW-1015">Disulfide bond</keyword>
<feature type="disulfide bond" evidence="3">
    <location>
        <begin position="91"/>
        <end position="97"/>
    </location>
</feature>
<proteinExistence type="inferred from homology"/>
<evidence type="ECO:0000256" key="1">
    <source>
        <dbReference type="ARBA" id="ARBA00010607"/>
    </source>
</evidence>
<reference evidence="5 6" key="1">
    <citation type="submission" date="2024-03" db="EMBL/GenBank/DDBJ databases">
        <title>The genome assembly and annotation of the cricket Gryllus longicercus Weissman &amp; Gray.</title>
        <authorList>
            <person name="Szrajer S."/>
            <person name="Gray D."/>
            <person name="Ylla G."/>
        </authorList>
    </citation>
    <scope>NUCLEOTIDE SEQUENCE [LARGE SCALE GENOMIC DNA]</scope>
    <source>
        <strain evidence="5">DAG 2021-001</strain>
        <tissue evidence="5">Whole body minus gut</tissue>
    </source>
</reference>
<sequence length="246" mass="26941">MAFWKLLVATVALVAVAEARLFELHNRLPYTIWVGTQGNSGMPAPMGGGFELRAGQKVDIHTDEKWGGRFWARTGCRFDRNGQGLCETGDCGRKLKCGGNGGAPPATLAEFTLTGWGGQDFYDVSNVDGFNLPTTIETINKKGGGDKYFCTTAACRADINGQCPGELRQVVNGRTVGCKSACLQFNTDQYCCRGAHNRPETCRSSDWPKNYPAFFKKMCPDAYSYAYDDHKSTFKCVGTGYRVIFG</sequence>
<dbReference type="Proteomes" id="UP001378592">
    <property type="component" value="Unassembled WGS sequence"/>
</dbReference>
<dbReference type="EMBL" id="JAZDUA010000295">
    <property type="protein sequence ID" value="KAK7861888.1"/>
    <property type="molecule type" value="Genomic_DNA"/>
</dbReference>
<organism evidence="5 6">
    <name type="scientific">Gryllus longicercus</name>
    <dbReference type="NCBI Taxonomy" id="2509291"/>
    <lineage>
        <taxon>Eukaryota</taxon>
        <taxon>Metazoa</taxon>
        <taxon>Ecdysozoa</taxon>
        <taxon>Arthropoda</taxon>
        <taxon>Hexapoda</taxon>
        <taxon>Insecta</taxon>
        <taxon>Pterygota</taxon>
        <taxon>Neoptera</taxon>
        <taxon>Polyneoptera</taxon>
        <taxon>Orthoptera</taxon>
        <taxon>Ensifera</taxon>
        <taxon>Gryllidea</taxon>
        <taxon>Grylloidea</taxon>
        <taxon>Gryllidae</taxon>
        <taxon>Gryllinae</taxon>
        <taxon>Gryllus</taxon>
    </lineage>
</organism>
<comment type="caution">
    <text evidence="5">The sequence shown here is derived from an EMBL/GenBank/DDBJ whole genome shotgun (WGS) entry which is preliminary data.</text>
</comment>
<gene>
    <name evidence="5" type="ORF">R5R35_001484</name>
</gene>
<evidence type="ECO:0000313" key="5">
    <source>
        <dbReference type="EMBL" id="KAK7861888.1"/>
    </source>
</evidence>
<dbReference type="PRINTS" id="PR00347">
    <property type="entry name" value="THAUMATIN"/>
</dbReference>
<dbReference type="PANTHER" id="PTHR31013:SF12">
    <property type="entry name" value="PATHOGENESIS-RELATED PROTEIN 5-LIKE"/>
    <property type="match status" value="1"/>
</dbReference>
<dbReference type="Pfam" id="PF00314">
    <property type="entry name" value="Thaumatin"/>
    <property type="match status" value="1"/>
</dbReference>
<feature type="signal peptide" evidence="4">
    <location>
        <begin position="1"/>
        <end position="19"/>
    </location>
</feature>
<keyword evidence="6" id="KW-1185">Reference proteome</keyword>
<dbReference type="SMART" id="SM00205">
    <property type="entry name" value="THN"/>
    <property type="match status" value="1"/>
</dbReference>
<dbReference type="CDD" id="cd09218">
    <property type="entry name" value="TLP-PA"/>
    <property type="match status" value="1"/>
</dbReference>
<feature type="disulfide bond" evidence="3">
    <location>
        <begin position="182"/>
        <end position="191"/>
    </location>
</feature>
<protein>
    <recommendedName>
        <fullName evidence="7">Thaumatin-like protein</fullName>
    </recommendedName>
</protein>
<evidence type="ECO:0008006" key="7">
    <source>
        <dbReference type="Google" id="ProtNLM"/>
    </source>
</evidence>
<evidence type="ECO:0000256" key="4">
    <source>
        <dbReference type="SAM" id="SignalP"/>
    </source>
</evidence>